<sequence length="286" mass="31345">MARFVSLGLQDAMARNYSADRKSVFIGRPNKRSFKRMLQGALLGVGAPMGWLVISAATGFSQHADSTYHYALMAYMLLGTMLSFGLFGWYAGRKEDHLAQLSVMDHLTGTYNTRFFHRALEREFANYTRYSLPMSLVLLDLDHFKLINDTYGHQSGDVVLSEVAEIICSTVRQGDTVARVGGEEFAVIMPGTATDNALAVSERIREAIKSRPAHSLDGTTFTVRASLGVAGTDRICPRSATEFFARVDRALYNAKEQGRDRSVVAEETGPLAGSYSAISSEGSTKS</sequence>
<dbReference type="EMBL" id="CP003221">
    <property type="protein sequence ID" value="EGJ48541.1"/>
    <property type="molecule type" value="Genomic_DNA"/>
</dbReference>
<evidence type="ECO:0000259" key="4">
    <source>
        <dbReference type="PROSITE" id="PS50887"/>
    </source>
</evidence>
<feature type="domain" description="GGDEF" evidence="4">
    <location>
        <begin position="132"/>
        <end position="267"/>
    </location>
</feature>
<dbReference type="HOGENOM" id="CLU_000445_11_16_7"/>
<protein>
    <recommendedName>
        <fullName evidence="1">diguanylate cyclase</fullName>
        <ecNumber evidence="1">2.7.7.65</ecNumber>
    </recommendedName>
</protein>
<dbReference type="PANTHER" id="PTHR45138">
    <property type="entry name" value="REGULATORY COMPONENTS OF SENSORY TRANSDUCTION SYSTEM"/>
    <property type="match status" value="1"/>
</dbReference>
<dbReference type="NCBIfam" id="TIGR00254">
    <property type="entry name" value="GGDEF"/>
    <property type="match status" value="1"/>
</dbReference>
<reference evidence="5 6" key="1">
    <citation type="journal article" date="2011" name="J. Bacteriol.">
        <title>Genome sequence of the mercury-methylating and pleomorphic Desulfovibrio africanus Strain Walvis Bay.</title>
        <authorList>
            <person name="Brown S.D."/>
            <person name="Wall J.D."/>
            <person name="Kucken A.M."/>
            <person name="Gilmour C.C."/>
            <person name="Podar M."/>
            <person name="Brandt C.C."/>
            <person name="Teshima H."/>
            <person name="Detter J.C."/>
            <person name="Han C.S."/>
            <person name="Land M.L."/>
            <person name="Lucas S."/>
            <person name="Han J."/>
            <person name="Pennacchio L."/>
            <person name="Nolan M."/>
            <person name="Pitluck S."/>
            <person name="Woyke T."/>
            <person name="Goodwin L."/>
            <person name="Palumbo A.V."/>
            <person name="Elias D.A."/>
        </authorList>
    </citation>
    <scope>NUCLEOTIDE SEQUENCE [LARGE SCALE GENOMIC DNA]</scope>
    <source>
        <strain evidence="5 6">Walvis Bay</strain>
    </source>
</reference>
<dbReference type="InterPro" id="IPR050469">
    <property type="entry name" value="Diguanylate_Cyclase"/>
</dbReference>
<feature type="transmembrane region" description="Helical" evidence="3">
    <location>
        <begin position="41"/>
        <end position="60"/>
    </location>
</feature>
<dbReference type="PANTHER" id="PTHR45138:SF9">
    <property type="entry name" value="DIGUANYLATE CYCLASE DGCM-RELATED"/>
    <property type="match status" value="1"/>
</dbReference>
<dbReference type="PROSITE" id="PS50887">
    <property type="entry name" value="GGDEF"/>
    <property type="match status" value="1"/>
</dbReference>
<feature type="transmembrane region" description="Helical" evidence="3">
    <location>
        <begin position="72"/>
        <end position="92"/>
    </location>
</feature>
<dbReference type="Pfam" id="PF00990">
    <property type="entry name" value="GGDEF"/>
    <property type="match status" value="1"/>
</dbReference>
<dbReference type="CDD" id="cd01949">
    <property type="entry name" value="GGDEF"/>
    <property type="match status" value="1"/>
</dbReference>
<dbReference type="GO" id="GO:0052621">
    <property type="term" value="F:diguanylate cyclase activity"/>
    <property type="evidence" value="ECO:0007669"/>
    <property type="project" value="UniProtKB-EC"/>
</dbReference>
<gene>
    <name evidence="5" type="ORF">Desaf_0181</name>
</gene>
<dbReference type="Proteomes" id="UP000007844">
    <property type="component" value="Chromosome"/>
</dbReference>
<dbReference type="GO" id="GO:0043709">
    <property type="term" value="P:cell adhesion involved in single-species biofilm formation"/>
    <property type="evidence" value="ECO:0007669"/>
    <property type="project" value="TreeGrafter"/>
</dbReference>
<evidence type="ECO:0000313" key="6">
    <source>
        <dbReference type="Proteomes" id="UP000007844"/>
    </source>
</evidence>
<dbReference type="GO" id="GO:0005886">
    <property type="term" value="C:plasma membrane"/>
    <property type="evidence" value="ECO:0007669"/>
    <property type="project" value="TreeGrafter"/>
</dbReference>
<dbReference type="GO" id="GO:1902201">
    <property type="term" value="P:negative regulation of bacterial-type flagellum-dependent cell motility"/>
    <property type="evidence" value="ECO:0007669"/>
    <property type="project" value="TreeGrafter"/>
</dbReference>
<name>F3YVE9_DESAF</name>
<dbReference type="AlphaFoldDB" id="F3YVE9"/>
<keyword evidence="3" id="KW-0472">Membrane</keyword>
<dbReference type="KEGG" id="daf:Desaf_0181"/>
<evidence type="ECO:0000313" key="5">
    <source>
        <dbReference type="EMBL" id="EGJ48541.1"/>
    </source>
</evidence>
<evidence type="ECO:0000256" key="2">
    <source>
        <dbReference type="ARBA" id="ARBA00034247"/>
    </source>
</evidence>
<dbReference type="SMART" id="SM00267">
    <property type="entry name" value="GGDEF"/>
    <property type="match status" value="1"/>
</dbReference>
<proteinExistence type="predicted"/>
<dbReference type="SUPFAM" id="SSF55073">
    <property type="entry name" value="Nucleotide cyclase"/>
    <property type="match status" value="1"/>
</dbReference>
<keyword evidence="3" id="KW-1133">Transmembrane helix</keyword>
<dbReference type="FunFam" id="3.30.70.270:FF:000001">
    <property type="entry name" value="Diguanylate cyclase domain protein"/>
    <property type="match status" value="1"/>
</dbReference>
<evidence type="ECO:0000256" key="1">
    <source>
        <dbReference type="ARBA" id="ARBA00012528"/>
    </source>
</evidence>
<organism evidence="5 6">
    <name type="scientific">Desulfocurvibacter africanus subsp. africanus str. Walvis Bay</name>
    <dbReference type="NCBI Taxonomy" id="690850"/>
    <lineage>
        <taxon>Bacteria</taxon>
        <taxon>Pseudomonadati</taxon>
        <taxon>Thermodesulfobacteriota</taxon>
        <taxon>Desulfovibrionia</taxon>
        <taxon>Desulfovibrionales</taxon>
        <taxon>Desulfovibrionaceae</taxon>
        <taxon>Desulfocurvibacter</taxon>
    </lineage>
</organism>
<dbReference type="InterPro" id="IPR029787">
    <property type="entry name" value="Nucleotide_cyclase"/>
</dbReference>
<accession>F3YVE9</accession>
<dbReference type="eggNOG" id="COG3706">
    <property type="taxonomic scope" value="Bacteria"/>
</dbReference>
<evidence type="ECO:0000256" key="3">
    <source>
        <dbReference type="SAM" id="Phobius"/>
    </source>
</evidence>
<dbReference type="EC" id="2.7.7.65" evidence="1"/>
<keyword evidence="6" id="KW-1185">Reference proteome</keyword>
<dbReference type="STRING" id="690850.Desaf_0181"/>
<dbReference type="InterPro" id="IPR043128">
    <property type="entry name" value="Rev_trsase/Diguanyl_cyclase"/>
</dbReference>
<dbReference type="Gene3D" id="3.30.70.270">
    <property type="match status" value="1"/>
</dbReference>
<keyword evidence="3" id="KW-0812">Transmembrane</keyword>
<comment type="catalytic activity">
    <reaction evidence="2">
        <text>2 GTP = 3',3'-c-di-GMP + 2 diphosphate</text>
        <dbReference type="Rhea" id="RHEA:24898"/>
        <dbReference type="ChEBI" id="CHEBI:33019"/>
        <dbReference type="ChEBI" id="CHEBI:37565"/>
        <dbReference type="ChEBI" id="CHEBI:58805"/>
        <dbReference type="EC" id="2.7.7.65"/>
    </reaction>
</comment>
<dbReference type="InterPro" id="IPR000160">
    <property type="entry name" value="GGDEF_dom"/>
</dbReference>